<protein>
    <submittedName>
        <fullName evidence="3">Uncharacterized protein</fullName>
    </submittedName>
</protein>
<sequence length="410" mass="42774">MEPSLNATIDDTFFLVPPTRFLFQPAHRPKLHIGTLGRRGLLELAQRDLTCASDETTCSQGSWCCGKGSTCSLDNGAFFCCAPGAGQDGCARVCAAGDFQCGNVCCADGQTCMGAESGSPYCVNPSITSTLMSSIPLPTTTATFISSTLTVAQTPTMALSTSLTTSIPTTTAITIPSSTNSTTSETTKPISSNMSSSQPAAPTAASPSTSHEDSDRGMPMAAQVSIGVIVPVVCIILVFGLWMILFRRSKSRRLTMGDAPPGFYVVGPPGQFVVGPPLSPGDRPSSWYPSTPPPAYTKSYTTPVSMVPATSSAASSVFSNESPSPEQGMEMSNLSVPLSPSPVHQRLSVMDVRLSMASTTVGTPEENDQAGNGPEADDVHPGMPIDLSRTSVFHPRSTVDQNVSRPGTAL</sequence>
<dbReference type="RefSeq" id="XP_062680895.1">
    <property type="nucleotide sequence ID" value="XM_062822312.1"/>
</dbReference>
<reference evidence="3" key="2">
    <citation type="submission" date="2023-06" db="EMBL/GenBank/DDBJ databases">
        <authorList>
            <consortium name="Lawrence Berkeley National Laboratory"/>
            <person name="Haridas S."/>
            <person name="Hensen N."/>
            <person name="Bonometti L."/>
            <person name="Westerberg I."/>
            <person name="Brannstrom I.O."/>
            <person name="Guillou S."/>
            <person name="Cros-Aarteil S."/>
            <person name="Calhoun S."/>
            <person name="Kuo A."/>
            <person name="Mondo S."/>
            <person name="Pangilinan J."/>
            <person name="Riley R."/>
            <person name="Labutti K."/>
            <person name="Andreopoulos B."/>
            <person name="Lipzen A."/>
            <person name="Chen C."/>
            <person name="Yanf M."/>
            <person name="Daum C."/>
            <person name="Ng V."/>
            <person name="Clum A."/>
            <person name="Steindorff A."/>
            <person name="Ohm R."/>
            <person name="Martin F."/>
            <person name="Silar P."/>
            <person name="Natvig D."/>
            <person name="Lalanne C."/>
            <person name="Gautier V."/>
            <person name="Ament-Velasquez S.L."/>
            <person name="Kruys A."/>
            <person name="Hutchinson M.I."/>
            <person name="Powell A.J."/>
            <person name="Barry K."/>
            <person name="Miller A.N."/>
            <person name="Grigoriev I.V."/>
            <person name="Debuchy R."/>
            <person name="Gladieux P."/>
            <person name="Thoren M.H."/>
            <person name="Johannesson H."/>
        </authorList>
    </citation>
    <scope>NUCLEOTIDE SEQUENCE</scope>
    <source>
        <strain evidence="3">CBS 560.94</strain>
    </source>
</reference>
<dbReference type="AlphaFoldDB" id="A0AAE0JDF5"/>
<keyword evidence="2" id="KW-0472">Membrane</keyword>
<feature type="compositionally biased region" description="Low complexity" evidence="1">
    <location>
        <begin position="315"/>
        <end position="325"/>
    </location>
</feature>
<feature type="transmembrane region" description="Helical" evidence="2">
    <location>
        <begin position="224"/>
        <end position="246"/>
    </location>
</feature>
<gene>
    <name evidence="3" type="ORF">B0H65DRAFT_240318</name>
</gene>
<keyword evidence="2" id="KW-1133">Transmembrane helix</keyword>
<evidence type="ECO:0000256" key="1">
    <source>
        <dbReference type="SAM" id="MobiDB-lite"/>
    </source>
</evidence>
<keyword evidence="2" id="KW-0812">Transmembrane</keyword>
<dbReference type="Proteomes" id="UP001278500">
    <property type="component" value="Unassembled WGS sequence"/>
</dbReference>
<dbReference type="EMBL" id="JAUEPP010000005">
    <property type="protein sequence ID" value="KAK3343102.1"/>
    <property type="molecule type" value="Genomic_DNA"/>
</dbReference>
<dbReference type="GeneID" id="87859466"/>
<evidence type="ECO:0000313" key="4">
    <source>
        <dbReference type="Proteomes" id="UP001278500"/>
    </source>
</evidence>
<proteinExistence type="predicted"/>
<organism evidence="3 4">
    <name type="scientific">Neurospora tetraspora</name>
    <dbReference type="NCBI Taxonomy" id="94610"/>
    <lineage>
        <taxon>Eukaryota</taxon>
        <taxon>Fungi</taxon>
        <taxon>Dikarya</taxon>
        <taxon>Ascomycota</taxon>
        <taxon>Pezizomycotina</taxon>
        <taxon>Sordariomycetes</taxon>
        <taxon>Sordariomycetidae</taxon>
        <taxon>Sordariales</taxon>
        <taxon>Sordariaceae</taxon>
        <taxon>Neurospora</taxon>
    </lineage>
</organism>
<feature type="region of interest" description="Disordered" evidence="1">
    <location>
        <begin position="359"/>
        <end position="410"/>
    </location>
</feature>
<comment type="caution">
    <text evidence="3">The sequence shown here is derived from an EMBL/GenBank/DDBJ whole genome shotgun (WGS) entry which is preliminary data.</text>
</comment>
<feature type="compositionally biased region" description="Polar residues" evidence="1">
    <location>
        <begin position="398"/>
        <end position="410"/>
    </location>
</feature>
<accession>A0AAE0JDF5</accession>
<name>A0AAE0JDF5_9PEZI</name>
<feature type="region of interest" description="Disordered" evidence="1">
    <location>
        <begin position="315"/>
        <end position="338"/>
    </location>
</feature>
<keyword evidence="4" id="KW-1185">Reference proteome</keyword>
<reference evidence="3" key="1">
    <citation type="journal article" date="2023" name="Mol. Phylogenet. Evol.">
        <title>Genome-scale phylogeny and comparative genomics of the fungal order Sordariales.</title>
        <authorList>
            <person name="Hensen N."/>
            <person name="Bonometti L."/>
            <person name="Westerberg I."/>
            <person name="Brannstrom I.O."/>
            <person name="Guillou S."/>
            <person name="Cros-Aarteil S."/>
            <person name="Calhoun S."/>
            <person name="Haridas S."/>
            <person name="Kuo A."/>
            <person name="Mondo S."/>
            <person name="Pangilinan J."/>
            <person name="Riley R."/>
            <person name="LaButti K."/>
            <person name="Andreopoulos B."/>
            <person name="Lipzen A."/>
            <person name="Chen C."/>
            <person name="Yan M."/>
            <person name="Daum C."/>
            <person name="Ng V."/>
            <person name="Clum A."/>
            <person name="Steindorff A."/>
            <person name="Ohm R.A."/>
            <person name="Martin F."/>
            <person name="Silar P."/>
            <person name="Natvig D.O."/>
            <person name="Lalanne C."/>
            <person name="Gautier V."/>
            <person name="Ament-Velasquez S.L."/>
            <person name="Kruys A."/>
            <person name="Hutchinson M.I."/>
            <person name="Powell A.J."/>
            <person name="Barry K."/>
            <person name="Miller A.N."/>
            <person name="Grigoriev I.V."/>
            <person name="Debuchy R."/>
            <person name="Gladieux P."/>
            <person name="Hiltunen Thoren M."/>
            <person name="Johannesson H."/>
        </authorList>
    </citation>
    <scope>NUCLEOTIDE SEQUENCE</scope>
    <source>
        <strain evidence="3">CBS 560.94</strain>
    </source>
</reference>
<feature type="compositionally biased region" description="Low complexity" evidence="1">
    <location>
        <begin position="174"/>
        <end position="209"/>
    </location>
</feature>
<evidence type="ECO:0000313" key="3">
    <source>
        <dbReference type="EMBL" id="KAK3343102.1"/>
    </source>
</evidence>
<evidence type="ECO:0000256" key="2">
    <source>
        <dbReference type="SAM" id="Phobius"/>
    </source>
</evidence>
<feature type="region of interest" description="Disordered" evidence="1">
    <location>
        <begin position="174"/>
        <end position="217"/>
    </location>
</feature>